<evidence type="ECO:0000313" key="2">
    <source>
        <dbReference type="EMBL" id="SFD23664.1"/>
    </source>
</evidence>
<reference evidence="3 4" key="2">
    <citation type="submission" date="2016-10" db="EMBL/GenBank/DDBJ databases">
        <authorList>
            <person name="Varghese N."/>
            <person name="Submissions S."/>
        </authorList>
    </citation>
    <scope>NUCLEOTIDE SEQUENCE [LARGE SCALE GENOMIC DNA]</scope>
    <source>
        <strain evidence="4">ATCC 20501</strain>
        <strain evidence="2 3">CGMCC 4.3529</strain>
    </source>
</reference>
<accession>A0A1I1QNH1</accession>
<dbReference type="EMBL" id="FOME01000003">
    <property type="protein sequence ID" value="SFD23664.1"/>
    <property type="molecule type" value="Genomic_DNA"/>
</dbReference>
<name>A0A1H6EPT2_9PSEU</name>
<dbReference type="EMBL" id="FNVB01000021">
    <property type="protein sequence ID" value="SEG98704.1"/>
    <property type="molecule type" value="Genomic_DNA"/>
</dbReference>
<proteinExistence type="predicted"/>
<protein>
    <submittedName>
        <fullName evidence="1">Uncharacterized protein</fullName>
    </submittedName>
</protein>
<dbReference type="Proteomes" id="UP000199690">
    <property type="component" value="Unassembled WGS sequence"/>
</dbReference>
<keyword evidence="3" id="KW-1185">Reference proteome</keyword>
<dbReference type="Proteomes" id="UP000236729">
    <property type="component" value="Unassembled WGS sequence"/>
</dbReference>
<sequence>MPEPEYEYRLLHRAAGSDHEWSQVYTNRGAGRPYRTLGAARGVMTREKTYNEWVHGNNPAIPMQEYKIQRRPVTAGWEDVE</sequence>
<evidence type="ECO:0000313" key="4">
    <source>
        <dbReference type="Proteomes" id="UP000236729"/>
    </source>
</evidence>
<evidence type="ECO:0000313" key="1">
    <source>
        <dbReference type="EMBL" id="SEG98704.1"/>
    </source>
</evidence>
<dbReference type="RefSeq" id="WP_093350607.1">
    <property type="nucleotide sequence ID" value="NZ_FNVB01000021.1"/>
</dbReference>
<evidence type="ECO:0000313" key="3">
    <source>
        <dbReference type="Proteomes" id="UP000199690"/>
    </source>
</evidence>
<dbReference type="AlphaFoldDB" id="A0A1H6EPT2"/>
<gene>
    <name evidence="1" type="ORF">SAMN02982929_07191</name>
    <name evidence="2" type="ORF">SAMN05216506_103178</name>
</gene>
<accession>A0A1H6EPT2</accession>
<organism evidence="1 4">
    <name type="scientific">Saccharopolyspora kobensis</name>
    <dbReference type="NCBI Taxonomy" id="146035"/>
    <lineage>
        <taxon>Bacteria</taxon>
        <taxon>Bacillati</taxon>
        <taxon>Actinomycetota</taxon>
        <taxon>Actinomycetes</taxon>
        <taxon>Pseudonocardiales</taxon>
        <taxon>Pseudonocardiaceae</taxon>
        <taxon>Saccharopolyspora</taxon>
    </lineage>
</organism>
<reference evidence="1" key="1">
    <citation type="submission" date="2016-10" db="EMBL/GenBank/DDBJ databases">
        <authorList>
            <person name="de Groot N.N."/>
        </authorList>
    </citation>
    <scope>NUCLEOTIDE SEQUENCE [LARGE SCALE GENOMIC DNA]</scope>
    <source>
        <strain evidence="1">ATCC 20501</strain>
    </source>
</reference>